<evidence type="ECO:0000313" key="2">
    <source>
        <dbReference type="Proteomes" id="UP001319828"/>
    </source>
</evidence>
<organism evidence="1 2">
    <name type="scientific">Campylobacter molothri</name>
    <dbReference type="NCBI Taxonomy" id="1032242"/>
    <lineage>
        <taxon>Bacteria</taxon>
        <taxon>Pseudomonadati</taxon>
        <taxon>Campylobacterota</taxon>
        <taxon>Epsilonproteobacteria</taxon>
        <taxon>Campylobacterales</taxon>
        <taxon>Campylobacteraceae</taxon>
        <taxon>Campylobacter</taxon>
    </lineage>
</organism>
<proteinExistence type="predicted"/>
<reference evidence="1" key="1">
    <citation type="submission" date="2020-07" db="EMBL/GenBank/DDBJ databases">
        <title>Campylobacter molothri sp. nov. isolated from wild birds.</title>
        <authorList>
            <person name="Miller W.G."/>
            <person name="Chapman M.H."/>
            <person name="Yee E."/>
            <person name="Lopes B.S."/>
            <person name="Forbes K.J."/>
        </authorList>
    </citation>
    <scope>NUCLEOTIDE SEQUENCE</scope>
    <source>
        <strain evidence="1">RM9754</strain>
    </source>
</reference>
<keyword evidence="2" id="KW-1185">Reference proteome</keyword>
<accession>A0ACC5VYV8</accession>
<name>A0ACC5VYV8_9BACT</name>
<gene>
    <name evidence="1" type="ORF">H2252_00650</name>
</gene>
<dbReference type="Proteomes" id="UP001319828">
    <property type="component" value="Unassembled WGS sequence"/>
</dbReference>
<evidence type="ECO:0000313" key="1">
    <source>
        <dbReference type="EMBL" id="MBZ7973887.1"/>
    </source>
</evidence>
<dbReference type="EMBL" id="JACHUQ010000001">
    <property type="protein sequence ID" value="MBZ7973887.1"/>
    <property type="molecule type" value="Genomic_DNA"/>
</dbReference>
<comment type="caution">
    <text evidence="1">The sequence shown here is derived from an EMBL/GenBank/DDBJ whole genome shotgun (WGS) entry which is preliminary data.</text>
</comment>
<protein>
    <submittedName>
        <fullName evidence="1">Uncharacterized protein</fullName>
    </submittedName>
</protein>
<sequence length="1005" mass="120904">MKIRNFFKKTCSDSPINSEELQKYKFSTPHYDDTKNKEIEILKYAIDNKEVKNIAIQGEYGSGKTSLIKSFEKQYGYLNEYKILDISLATFGNTDNKIETIEKIILEQIFYRVEKSKIPLSKFKRISEVSFREALINFTSFFLLIFSYFFIFDETFKNLLKSNFDISNYNNFIVCTLFIDFLILFFYFYKMLLIIKNSTINKITSKDIEISQIDEKSLLNKYLDEILYFFKKNKFRIVVFQDLDRFDKIDIFTRLRQLNYFLNNYEGIKHKITFLYAIKPSILKNTEERTKFFDFILIKIPYINSHNSKEKIIKYFEKDNILIDEDLLKYVSLYMHNIRIINNIYNEFLFYKDKLNINRNDKLKNTKLFALLVCKFFNTEEFSKLEKSEGNLHNILKSKNDYIKTKKSELASYIAKSYAEELFNLARYGRIYIDQNNNSGYSKQDIENNYELVSKLVNSCKIFDTYSEIDVKDVNKKYQKKIKSLNTLSNSPLKDFYKYIDFKNIEQYKYADMIKYFIEQGYIDEDYDQYISNFTYDDLTDNDKKFVLNLKHKKENLGFDYKLSNVDKVLDHLKSDDFTCDFILNIQLFLHLIKNYKNYNQQFSNFCKFLQDTNPLEFYKNLLDENCKDVINCLIENINDFWSIVEKIENKEKYLKNIIKMASKANLNEIFKSKNMQIYFSNISSLSFIDPNDENTSKNIIDIIEKFKIKFKKLNDIKIHHVLYNHIIENNSYEINIDNFKTLFAEREENKNKFNEKNYTFFKELKNNKPFNYIKENLNEYIKNVFLKLEYNTKESEEIVIELINNNIDEVLKKEIIKKQECKFYSLNDVNKNLQIFIIEQNKLICTIENIKYLLNLGYNFNLIVKYLIQNENNIEQNILKECCELLLNKNKNKELIDFVYKKFKDKEKLNSSTIKQVIQNNNEIDKKITFLYKQIDNLKTQDILDILNNLGGEYKKIALQDGKHVKIEIKEYNYKLLEKLKEKHFITSYKKEKNYYRTIVKYNE</sequence>